<protein>
    <submittedName>
        <fullName evidence="1">Uncharacterized protein</fullName>
    </submittedName>
</protein>
<sequence length="1464" mass="166010">MTSDSPSWKFHVFLSFRGQETRNKFTDHLYAAFKSSGLTVFKDDTELQRGEVIAPELLNAIDQSLSSVVILSPDYASSRWCLDELVTILRSRIQFGHFVFPVFHDVDPTDVRHQRGSFAQAFVKHGERFGDDSEKVRKWREALTQVAELSGWSSKGRRETELIEEIVAEVWKRLQPKLPHYDDELVGIDSRINNMCSLLRTESEEIRFSGIWGMGGIGKTTLAKLVYNKIHHQFDFSCFLENVKEISSERDGLLCLQRKLLSHLKLSSMRIESLDQGRETIRNLLFNKKVLLVLDDLSSDIQLENLAGKQEWFGPRSRIIITTRDKHLLASLGVCKSYDAQILNSDESLQLFCQKAFRRGIPEEGFIELSKLVVQCAGGIPLALKVLGSFLCGRRASVWEDALKMLQQDLQNDIYKTLRISYDGLRDMEKAIFLDIACFFKGSLKDHVTQILKNCGLNPLIGIDVLIEKSLITYDGWNLGMHDLLQEMGRNIVLHESLNDAGKRSRLWFLTDIDQVLRNNKGTESTQAIVLNLPEAFEASWNPEAFAKMGNLRLLMILNKLQLPLGLKCLPSGLKVLEWRECPLVSLPVGDQSDELVDLNMCDSKIKYLWRGTKLLGNLKIINLRNSKYLHQTPDFTGIPNLEKLDLEGCINLVEVHASLGLLKKLSYVTLEDCKSLKSLPRKLEMNSLERLILSGCTAVRKLPDFGESMTNLSTLALDEIPIAELPPTIGYLTGLNSLRLRECRNIASLPNTFSNLKSLKRLNLSGCSKFYKLPDNLHENEALEYLNVSDTAIREVPSSIVHLKNLVLLSFHGCKGLSWNSESKHFSLGKLFRFGTDPIPKKLVLPSFSGLSSLKKLDLSYCNLHDGSIPDDLGCLSSLVTLDISGNNFVNLHDGCISKLLKLERLVLSSCQNLQSLPKLPPNVHVVNASDCGSMKPLPNPQEIWSHLSSFAFDKLQDENSIKTLLVSPGNEIPSTFVYQNYFNRDIQYLKDNYIWADSTASISIDIAQLRQRYDRSEWWGILVCLVIEDVLSSKPSEDYRVGWFSKFPATGNILRQLCQKLFEHGFISGVPNSKHPHLLVLYIPGPSSRWFYVQDKFELIFYSSSLKSKLVINKCGWRILCKEDSQLMRKKLSECNTSSANQCVSRGNCLSSSPPSYFTSSWRWISCLKVPRCFKPFLLNVLCERLRTIAKCRFCSMEGIATIHVLRDCRRAHAIWVQMVPPQVHDEFFSISLHDWMHRFLRKSWLPNNCEAYDADCLRFSVTTFLLWKDGENSIPEGDSLTDNGLYSLIKSLVQVHTSSTRHFIKLNVDGCCMDNPRNAGYGGLFRDVEGNWLGGFYGSLGFTTNLKAELYAICQGLVTAWDLGYRNILVENDSMEAINYIEEANIEHDVYGSLVSDIRSLKQRNWSLNLVHSVKEDNACADILSKLGAEQHEVYCFHASPPQQLRWALVADALHVQLPCM</sequence>
<keyword evidence="2" id="KW-1185">Reference proteome</keyword>
<comment type="caution">
    <text evidence="1">The sequence shown here is derived from an EMBL/GenBank/DDBJ whole genome shotgun (WGS) entry which is preliminary data.</text>
</comment>
<organism evidence="1 2">
    <name type="scientific">Trifolium pratense</name>
    <name type="common">Red clover</name>
    <dbReference type="NCBI Taxonomy" id="57577"/>
    <lineage>
        <taxon>Eukaryota</taxon>
        <taxon>Viridiplantae</taxon>
        <taxon>Streptophyta</taxon>
        <taxon>Embryophyta</taxon>
        <taxon>Tracheophyta</taxon>
        <taxon>Spermatophyta</taxon>
        <taxon>Magnoliopsida</taxon>
        <taxon>eudicotyledons</taxon>
        <taxon>Gunneridae</taxon>
        <taxon>Pentapetalae</taxon>
        <taxon>rosids</taxon>
        <taxon>fabids</taxon>
        <taxon>Fabales</taxon>
        <taxon>Fabaceae</taxon>
        <taxon>Papilionoideae</taxon>
        <taxon>50 kb inversion clade</taxon>
        <taxon>NPAAA clade</taxon>
        <taxon>Hologalegina</taxon>
        <taxon>IRL clade</taxon>
        <taxon>Trifolieae</taxon>
        <taxon>Trifolium</taxon>
    </lineage>
</organism>
<evidence type="ECO:0000313" key="2">
    <source>
        <dbReference type="Proteomes" id="UP001177021"/>
    </source>
</evidence>
<evidence type="ECO:0000313" key="1">
    <source>
        <dbReference type="EMBL" id="CAJ2671571.1"/>
    </source>
</evidence>
<proteinExistence type="predicted"/>
<gene>
    <name evidence="1" type="ORF">MILVUS5_LOCUS35375</name>
</gene>
<dbReference type="EMBL" id="CASHSV030000615">
    <property type="protein sequence ID" value="CAJ2671571.1"/>
    <property type="molecule type" value="Genomic_DNA"/>
</dbReference>
<dbReference type="Proteomes" id="UP001177021">
    <property type="component" value="Unassembled WGS sequence"/>
</dbReference>
<name>A0ACB0LQ12_TRIPR</name>
<reference evidence="1" key="1">
    <citation type="submission" date="2023-10" db="EMBL/GenBank/DDBJ databases">
        <authorList>
            <person name="Rodriguez Cubillos JULIANA M."/>
            <person name="De Vega J."/>
        </authorList>
    </citation>
    <scope>NUCLEOTIDE SEQUENCE</scope>
</reference>
<accession>A0ACB0LQ12</accession>